<dbReference type="EMBL" id="CAJVPK010005044">
    <property type="protein sequence ID" value="CAG8641379.1"/>
    <property type="molecule type" value="Genomic_DNA"/>
</dbReference>
<dbReference type="Proteomes" id="UP000789706">
    <property type="component" value="Unassembled WGS sequence"/>
</dbReference>
<comment type="caution">
    <text evidence="1">The sequence shown here is derived from an EMBL/GenBank/DDBJ whole genome shotgun (WGS) entry which is preliminary data.</text>
</comment>
<organism evidence="1 2">
    <name type="scientific">Diversispora eburnea</name>
    <dbReference type="NCBI Taxonomy" id="1213867"/>
    <lineage>
        <taxon>Eukaryota</taxon>
        <taxon>Fungi</taxon>
        <taxon>Fungi incertae sedis</taxon>
        <taxon>Mucoromycota</taxon>
        <taxon>Glomeromycotina</taxon>
        <taxon>Glomeromycetes</taxon>
        <taxon>Diversisporales</taxon>
        <taxon>Diversisporaceae</taxon>
        <taxon>Diversispora</taxon>
    </lineage>
</organism>
<sequence length="42" mass="4750">KIHLHPLSPSNQVSITIHDHLQELIHQANDNTGNFTSTHIIK</sequence>
<gene>
    <name evidence="1" type="ORF">DEBURN_LOCUS11172</name>
</gene>
<reference evidence="1" key="1">
    <citation type="submission" date="2021-06" db="EMBL/GenBank/DDBJ databases">
        <authorList>
            <person name="Kallberg Y."/>
            <person name="Tangrot J."/>
            <person name="Rosling A."/>
        </authorList>
    </citation>
    <scope>NUCLEOTIDE SEQUENCE</scope>
    <source>
        <strain evidence="1">AZ414A</strain>
    </source>
</reference>
<accession>A0A9N9DNF7</accession>
<evidence type="ECO:0000313" key="2">
    <source>
        <dbReference type="Proteomes" id="UP000789706"/>
    </source>
</evidence>
<feature type="non-terminal residue" evidence="1">
    <location>
        <position position="1"/>
    </location>
</feature>
<keyword evidence="2" id="KW-1185">Reference proteome</keyword>
<protein>
    <submittedName>
        <fullName evidence="1">8432_t:CDS:1</fullName>
    </submittedName>
</protein>
<proteinExistence type="predicted"/>
<dbReference type="AlphaFoldDB" id="A0A9N9DNF7"/>
<name>A0A9N9DNF7_9GLOM</name>
<evidence type="ECO:0000313" key="1">
    <source>
        <dbReference type="EMBL" id="CAG8641379.1"/>
    </source>
</evidence>